<evidence type="ECO:0000256" key="4">
    <source>
        <dbReference type="ARBA" id="ARBA00022679"/>
    </source>
</evidence>
<gene>
    <name evidence="10" type="ORF">A8V01_22060</name>
</gene>
<protein>
    <submittedName>
        <fullName evidence="10">Glycosyl transferase</fullName>
    </submittedName>
</protein>
<feature type="transmembrane region" description="Helical" evidence="8">
    <location>
        <begin position="134"/>
        <end position="158"/>
    </location>
</feature>
<dbReference type="PANTHER" id="PTHR33908:SF11">
    <property type="entry name" value="MEMBRANE PROTEIN"/>
    <property type="match status" value="1"/>
</dbReference>
<keyword evidence="6 8" id="KW-1133">Transmembrane helix</keyword>
<evidence type="ECO:0000256" key="1">
    <source>
        <dbReference type="ARBA" id="ARBA00004651"/>
    </source>
</evidence>
<keyword evidence="3" id="KW-0328">Glycosyltransferase</keyword>
<feature type="transmembrane region" description="Helical" evidence="8">
    <location>
        <begin position="178"/>
        <end position="205"/>
    </location>
</feature>
<feature type="transmembrane region" description="Helical" evidence="8">
    <location>
        <begin position="217"/>
        <end position="240"/>
    </location>
</feature>
<keyword evidence="5 8" id="KW-0812">Transmembrane</keyword>
<dbReference type="GO" id="GO:0009103">
    <property type="term" value="P:lipopolysaccharide biosynthetic process"/>
    <property type="evidence" value="ECO:0007669"/>
    <property type="project" value="UniProtKB-ARBA"/>
</dbReference>
<feature type="domain" description="Glycosyltransferase RgtA/B/C/D-like" evidence="9">
    <location>
        <begin position="88"/>
        <end position="237"/>
    </location>
</feature>
<keyword evidence="4 10" id="KW-0808">Transferase</keyword>
<evidence type="ECO:0000256" key="8">
    <source>
        <dbReference type="SAM" id="Phobius"/>
    </source>
</evidence>
<dbReference type="RefSeq" id="WP_103096823.1">
    <property type="nucleotide sequence ID" value="NZ_LYMM01000042.1"/>
</dbReference>
<organism evidence="10 11">
    <name type="scientific">Novosphingobium guangzhouense</name>
    <dbReference type="NCBI Taxonomy" id="1850347"/>
    <lineage>
        <taxon>Bacteria</taxon>
        <taxon>Pseudomonadati</taxon>
        <taxon>Pseudomonadota</taxon>
        <taxon>Alphaproteobacteria</taxon>
        <taxon>Sphingomonadales</taxon>
        <taxon>Sphingomonadaceae</taxon>
        <taxon>Novosphingobium</taxon>
    </lineage>
</organism>
<evidence type="ECO:0000313" key="11">
    <source>
        <dbReference type="Proteomes" id="UP000236327"/>
    </source>
</evidence>
<feature type="transmembrane region" description="Helical" evidence="8">
    <location>
        <begin position="28"/>
        <end position="46"/>
    </location>
</feature>
<dbReference type="GO" id="GO:0016763">
    <property type="term" value="F:pentosyltransferase activity"/>
    <property type="evidence" value="ECO:0007669"/>
    <property type="project" value="TreeGrafter"/>
</dbReference>
<name>A0A2K2FYH8_9SPHN</name>
<evidence type="ECO:0000256" key="3">
    <source>
        <dbReference type="ARBA" id="ARBA00022676"/>
    </source>
</evidence>
<evidence type="ECO:0000259" key="9">
    <source>
        <dbReference type="Pfam" id="PF13231"/>
    </source>
</evidence>
<feature type="transmembrane region" description="Helical" evidence="8">
    <location>
        <begin position="101"/>
        <end position="122"/>
    </location>
</feature>
<dbReference type="AlphaFoldDB" id="A0A2K2FYH8"/>
<feature type="transmembrane region" description="Helical" evidence="8">
    <location>
        <begin position="387"/>
        <end position="407"/>
    </location>
</feature>
<keyword evidence="11" id="KW-1185">Reference proteome</keyword>
<evidence type="ECO:0000313" key="10">
    <source>
        <dbReference type="EMBL" id="PNU03846.1"/>
    </source>
</evidence>
<reference evidence="10 11" key="1">
    <citation type="submission" date="2016-05" db="EMBL/GenBank/DDBJ databases">
        <title>Complete genome sequence of Novosphingobium guangzhouense SA925(T).</title>
        <authorList>
            <person name="Sha S."/>
        </authorList>
    </citation>
    <scope>NUCLEOTIDE SEQUENCE [LARGE SCALE GENOMIC DNA]</scope>
    <source>
        <strain evidence="10 11">SA925</strain>
    </source>
</reference>
<keyword evidence="7 8" id="KW-0472">Membrane</keyword>
<comment type="caution">
    <text evidence="10">The sequence shown here is derived from an EMBL/GenBank/DDBJ whole genome shotgun (WGS) entry which is preliminary data.</text>
</comment>
<sequence>MSAKVIHFPTRPSRLSLRLEWFATDRSVLLGIWALYFALRAAVLLIDVAPTSDAEWYYTRAASLAVGRGYLDNAGAPTAFWPAGWPIALSLVFSQFGVSQVALGLFNLASAMLIGALTLVLGRRLFGSEGAARAGLLLLAVYPNAIGYVPLALTEVFYTALLMAGCWVIVTRTSRWHLVSAGLLFGVATLVKAQTLVVVPLLFAIEWLRMGQMWKRLPGLVSEGLLVLALAALTVAPWTIRNEMQLGHWVAVSTNGGYTLLTGNHDTATGDYTPDAPVVKELMARTGLDEVQRDAEARRLGMEWITSHPDRFVKLAPKKFLRLWLPDGEAEWAYQGGAAGYPRFELAYRAVRVLNQGFYVTLMVAFAAAFFVMIARRRRDGQRWIGWWLLPYGIALYPTLICLVFSGQSRFHYPVMPWVCMTAGWLAMTALGKLGDRGSTAHTHTLH</sequence>
<evidence type="ECO:0000256" key="2">
    <source>
        <dbReference type="ARBA" id="ARBA00022475"/>
    </source>
</evidence>
<keyword evidence="2" id="KW-1003">Cell membrane</keyword>
<dbReference type="EMBL" id="LYMM01000042">
    <property type="protein sequence ID" value="PNU03846.1"/>
    <property type="molecule type" value="Genomic_DNA"/>
</dbReference>
<evidence type="ECO:0000256" key="6">
    <source>
        <dbReference type="ARBA" id="ARBA00022989"/>
    </source>
</evidence>
<dbReference type="InterPro" id="IPR050297">
    <property type="entry name" value="LipidA_mod_glycosyltrf_83"/>
</dbReference>
<dbReference type="OrthoDB" id="136232at2"/>
<comment type="subcellular location">
    <subcellularLocation>
        <location evidence="1">Cell membrane</location>
        <topology evidence="1">Multi-pass membrane protein</topology>
    </subcellularLocation>
</comment>
<dbReference type="InterPro" id="IPR038731">
    <property type="entry name" value="RgtA/B/C-like"/>
</dbReference>
<dbReference type="Proteomes" id="UP000236327">
    <property type="component" value="Unassembled WGS sequence"/>
</dbReference>
<accession>A0A2K2FYH8</accession>
<proteinExistence type="predicted"/>
<evidence type="ECO:0000256" key="7">
    <source>
        <dbReference type="ARBA" id="ARBA00023136"/>
    </source>
</evidence>
<evidence type="ECO:0000256" key="5">
    <source>
        <dbReference type="ARBA" id="ARBA00022692"/>
    </source>
</evidence>
<feature type="transmembrane region" description="Helical" evidence="8">
    <location>
        <begin position="357"/>
        <end position="375"/>
    </location>
</feature>
<dbReference type="Pfam" id="PF13231">
    <property type="entry name" value="PMT_2"/>
    <property type="match status" value="1"/>
</dbReference>
<dbReference type="PANTHER" id="PTHR33908">
    <property type="entry name" value="MANNOSYLTRANSFERASE YKCB-RELATED"/>
    <property type="match status" value="1"/>
</dbReference>
<dbReference type="GO" id="GO:0005886">
    <property type="term" value="C:plasma membrane"/>
    <property type="evidence" value="ECO:0007669"/>
    <property type="project" value="UniProtKB-SubCell"/>
</dbReference>